<gene>
    <name evidence="3" type="ORF">Nstercoris_02158</name>
</gene>
<dbReference type="InterPro" id="IPR023346">
    <property type="entry name" value="Lysozyme-like_dom_sf"/>
</dbReference>
<organism evidence="3 4">
    <name type="scientific">Nitrosomonas stercoris</name>
    <dbReference type="NCBI Taxonomy" id="1444684"/>
    <lineage>
        <taxon>Bacteria</taxon>
        <taxon>Pseudomonadati</taxon>
        <taxon>Pseudomonadota</taxon>
        <taxon>Betaproteobacteria</taxon>
        <taxon>Nitrosomonadales</taxon>
        <taxon>Nitrosomonadaceae</taxon>
        <taxon>Nitrosomonas</taxon>
    </lineage>
</organism>
<comment type="similarity">
    <text evidence="1">Belongs to the transglycosylase Slt family.</text>
</comment>
<reference evidence="3 4" key="1">
    <citation type="submission" date="2019-06" db="EMBL/GenBank/DDBJ databases">
        <title>Nitrosomonas stercoris KYUHI-S whole genome shotgun sequence.</title>
        <authorList>
            <person name="Nakagawa T."/>
            <person name="Tsuchiya Y."/>
            <person name="Takahashi R."/>
        </authorList>
    </citation>
    <scope>NUCLEOTIDE SEQUENCE [LARGE SCALE GENOMIC DNA]</scope>
    <source>
        <strain evidence="3 4">KYUHI-S</strain>
    </source>
</reference>
<dbReference type="Pfam" id="PF01464">
    <property type="entry name" value="SLT"/>
    <property type="match status" value="1"/>
</dbReference>
<protein>
    <recommendedName>
        <fullName evidence="2">Transglycosylase SLT domain-containing protein</fullName>
    </recommendedName>
</protein>
<sequence length="234" mass="26653">MGSQVYEILSASTRTVLQRTVSDSAVAASITLSDPDAHEWLNAMVGRLERRIPDLKERKAFLTTVYYEATRAGLDPELVLSIIQIESNFKKYAVSSVGARGYMQVMPFWVDVIGTPEHNLFHLRVNLRYGCTILRHYLDLERGNYFRALGRYNGSLGKADYPNLVFNAWQRHWVYSASAQREIAQKIKVPNTIQGTQDSVDSIAYARQIGEILKLVPQSRISLDLRTCSKSFFW</sequence>
<dbReference type="CDD" id="cd00254">
    <property type="entry name" value="LT-like"/>
    <property type="match status" value="1"/>
</dbReference>
<feature type="domain" description="Transglycosylase SLT" evidence="2">
    <location>
        <begin position="68"/>
        <end position="158"/>
    </location>
</feature>
<dbReference type="KEGG" id="nst:Nstercoris_02158"/>
<dbReference type="InterPro" id="IPR008258">
    <property type="entry name" value="Transglycosylase_SLT_dom_1"/>
</dbReference>
<dbReference type="EMBL" id="AP019755">
    <property type="protein sequence ID" value="BBL35881.1"/>
    <property type="molecule type" value="Genomic_DNA"/>
</dbReference>
<dbReference type="SUPFAM" id="SSF53955">
    <property type="entry name" value="Lysozyme-like"/>
    <property type="match status" value="1"/>
</dbReference>
<proteinExistence type="inferred from homology"/>
<accession>A0A4Y1YRP8</accession>
<dbReference type="Proteomes" id="UP000316473">
    <property type="component" value="Chromosome"/>
</dbReference>
<evidence type="ECO:0000313" key="3">
    <source>
        <dbReference type="EMBL" id="BBL35881.1"/>
    </source>
</evidence>
<name>A0A4Y1YRP8_9PROT</name>
<dbReference type="Gene3D" id="1.10.530.10">
    <property type="match status" value="1"/>
</dbReference>
<evidence type="ECO:0000259" key="2">
    <source>
        <dbReference type="Pfam" id="PF01464"/>
    </source>
</evidence>
<dbReference type="PANTHER" id="PTHR37423:SF2">
    <property type="entry name" value="MEMBRANE-BOUND LYTIC MUREIN TRANSGLYCOSYLASE C"/>
    <property type="match status" value="1"/>
</dbReference>
<dbReference type="PANTHER" id="PTHR37423">
    <property type="entry name" value="SOLUBLE LYTIC MUREIN TRANSGLYCOSYLASE-RELATED"/>
    <property type="match status" value="1"/>
</dbReference>
<evidence type="ECO:0000256" key="1">
    <source>
        <dbReference type="ARBA" id="ARBA00007734"/>
    </source>
</evidence>
<evidence type="ECO:0000313" key="4">
    <source>
        <dbReference type="Proteomes" id="UP000316473"/>
    </source>
</evidence>
<dbReference type="AlphaFoldDB" id="A0A4Y1YRP8"/>
<keyword evidence="4" id="KW-1185">Reference proteome</keyword>